<feature type="compositionally biased region" description="Low complexity" evidence="1">
    <location>
        <begin position="18"/>
        <end position="31"/>
    </location>
</feature>
<reference evidence="2" key="1">
    <citation type="journal article" date="2020" name="Fungal Divers.">
        <title>Resolving the Mortierellaceae phylogeny through synthesis of multi-gene phylogenetics and phylogenomics.</title>
        <authorList>
            <person name="Vandepol N."/>
            <person name="Liber J."/>
            <person name="Desiro A."/>
            <person name="Na H."/>
            <person name="Kennedy M."/>
            <person name="Barry K."/>
            <person name="Grigoriev I.V."/>
            <person name="Miller A.N."/>
            <person name="O'Donnell K."/>
            <person name="Stajich J.E."/>
            <person name="Bonito G."/>
        </authorList>
    </citation>
    <scope>NUCLEOTIDE SEQUENCE</scope>
    <source>
        <strain evidence="2">NVP1</strain>
    </source>
</reference>
<dbReference type="AlphaFoldDB" id="A0A9P5VQX0"/>
<accession>A0A9P5VQX0</accession>
<gene>
    <name evidence="2" type="ORF">BG006_006505</name>
</gene>
<dbReference type="Proteomes" id="UP000696485">
    <property type="component" value="Unassembled WGS sequence"/>
</dbReference>
<proteinExistence type="predicted"/>
<protein>
    <submittedName>
        <fullName evidence="2">Uncharacterized protein</fullName>
    </submittedName>
</protein>
<comment type="caution">
    <text evidence="2">The sequence shown here is derived from an EMBL/GenBank/DDBJ whole genome shotgun (WGS) entry which is preliminary data.</text>
</comment>
<name>A0A9P5VQX0_9FUNG</name>
<evidence type="ECO:0000313" key="3">
    <source>
        <dbReference type="Proteomes" id="UP000696485"/>
    </source>
</evidence>
<dbReference type="EMBL" id="JAAAUY010000039">
    <property type="protein sequence ID" value="KAF9337031.1"/>
    <property type="molecule type" value="Genomic_DNA"/>
</dbReference>
<organism evidence="2 3">
    <name type="scientific">Podila minutissima</name>
    <dbReference type="NCBI Taxonomy" id="64525"/>
    <lineage>
        <taxon>Eukaryota</taxon>
        <taxon>Fungi</taxon>
        <taxon>Fungi incertae sedis</taxon>
        <taxon>Mucoromycota</taxon>
        <taxon>Mortierellomycotina</taxon>
        <taxon>Mortierellomycetes</taxon>
        <taxon>Mortierellales</taxon>
        <taxon>Mortierellaceae</taxon>
        <taxon>Podila</taxon>
    </lineage>
</organism>
<evidence type="ECO:0000313" key="2">
    <source>
        <dbReference type="EMBL" id="KAF9337031.1"/>
    </source>
</evidence>
<feature type="compositionally biased region" description="Low complexity" evidence="1">
    <location>
        <begin position="86"/>
        <end position="96"/>
    </location>
</feature>
<sequence>MIDYTPAQESQSMPLSKESLQAIEAASIESSRSIDDNMEMADPLLTSISSSSSSSDIDPEEHIETASTTATEASSSSLDHHAAEPSTSSTASFSFANDGQAKPEDVEEEEPRRPLSRPLSCQELRRKSSFFNNKEIVVSPQRYSATTYSSLRPIADPRFKNRFQSILSQWKARDSN</sequence>
<keyword evidence="3" id="KW-1185">Reference proteome</keyword>
<feature type="compositionally biased region" description="Low complexity" evidence="1">
    <location>
        <begin position="47"/>
        <end position="56"/>
    </location>
</feature>
<feature type="region of interest" description="Disordered" evidence="1">
    <location>
        <begin position="1"/>
        <end position="120"/>
    </location>
</feature>
<evidence type="ECO:0000256" key="1">
    <source>
        <dbReference type="SAM" id="MobiDB-lite"/>
    </source>
</evidence>
<feature type="compositionally biased region" description="Low complexity" evidence="1">
    <location>
        <begin position="65"/>
        <end position="77"/>
    </location>
</feature>